<evidence type="ECO:0000313" key="5">
    <source>
        <dbReference type="Proteomes" id="UP000015241"/>
    </source>
</evidence>
<evidence type="ECO:0000313" key="4">
    <source>
        <dbReference type="EMBL" id="EPT02947.1"/>
    </source>
</evidence>
<dbReference type="InParanoid" id="S8ED90"/>
<dbReference type="HOGENOM" id="CLU_056790_1_0_1"/>
<sequence length="338" mass="38096">MTTTSERIEIIVSHRGRQHHLSLLPDDNIALLQARLEELTAVPPSLQKLLFKGKKSNLQDTDTLAQAGFKTGTKVQMLGSTTEELGRTLAVEGEHQRKERILRERALKAPVKVRTPFHRRRDLVRSTVSPSSSAQYTFHHIEPLAHLPEPHSARALLTRLANDPAIRHVMQKFHLAVRLLTELAPHEQPHLLGLNVNAGQAIKLRLRTDRYDGFRLYSEVRKVLCHELTHNVWGDHDNNFKEMNSQLNREVADFERNTVEGTHHLTGSGDAYQPSSALEVEAQSHVLGGMPQTLGGSTSGASGDESREDRRRRMLEATTKRLQKEEEELEERCGTATS</sequence>
<dbReference type="InterPro" id="IPR000626">
    <property type="entry name" value="Ubiquitin-like_dom"/>
</dbReference>
<feature type="domain" description="Ubiquitin-like" evidence="2">
    <location>
        <begin position="8"/>
        <end position="78"/>
    </location>
</feature>
<dbReference type="InterPro" id="IPR013536">
    <property type="entry name" value="WLM_dom"/>
</dbReference>
<dbReference type="PROSITE" id="PS50053">
    <property type="entry name" value="UBIQUITIN_2"/>
    <property type="match status" value="1"/>
</dbReference>
<evidence type="ECO:0008006" key="6">
    <source>
        <dbReference type="Google" id="ProtNLM"/>
    </source>
</evidence>
<protein>
    <recommendedName>
        <fullName evidence="6">WLM domain-containing protein</fullName>
    </recommendedName>
</protein>
<dbReference type="GO" id="GO:0070628">
    <property type="term" value="F:proteasome binding"/>
    <property type="evidence" value="ECO:0007669"/>
    <property type="project" value="TreeGrafter"/>
</dbReference>
<evidence type="ECO:0000256" key="1">
    <source>
        <dbReference type="SAM" id="MobiDB-lite"/>
    </source>
</evidence>
<dbReference type="PANTHER" id="PTHR47795:SF1">
    <property type="entry name" value="DNA-DEPENDENT METALLOPROTEASE WSS1 HOMOLOG 2"/>
    <property type="match status" value="1"/>
</dbReference>
<dbReference type="SUPFAM" id="SSF54236">
    <property type="entry name" value="Ubiquitin-like"/>
    <property type="match status" value="1"/>
</dbReference>
<dbReference type="PANTHER" id="PTHR47795">
    <property type="entry name" value="UBIQUITIN AND WLM DOMAIN-CONTAINING METALLOPROTEASE SPCC1442.07C"/>
    <property type="match status" value="1"/>
</dbReference>
<dbReference type="PROSITE" id="PS51397">
    <property type="entry name" value="WLM"/>
    <property type="match status" value="1"/>
</dbReference>
<dbReference type="AlphaFoldDB" id="S8ED90"/>
<dbReference type="Proteomes" id="UP000015241">
    <property type="component" value="Unassembled WGS sequence"/>
</dbReference>
<gene>
    <name evidence="4" type="ORF">FOMPIDRAFT_145324</name>
</gene>
<dbReference type="OrthoDB" id="49605at2759"/>
<feature type="compositionally biased region" description="Basic and acidic residues" evidence="1">
    <location>
        <begin position="304"/>
        <end position="324"/>
    </location>
</feature>
<keyword evidence="5" id="KW-1185">Reference proteome</keyword>
<dbReference type="InterPro" id="IPR029071">
    <property type="entry name" value="Ubiquitin-like_domsf"/>
</dbReference>
<proteinExistence type="predicted"/>
<accession>S8ED90</accession>
<organism evidence="4 5">
    <name type="scientific">Fomitopsis schrenkii</name>
    <name type="common">Brown rot fungus</name>
    <dbReference type="NCBI Taxonomy" id="2126942"/>
    <lineage>
        <taxon>Eukaryota</taxon>
        <taxon>Fungi</taxon>
        <taxon>Dikarya</taxon>
        <taxon>Basidiomycota</taxon>
        <taxon>Agaricomycotina</taxon>
        <taxon>Agaricomycetes</taxon>
        <taxon>Polyporales</taxon>
        <taxon>Fomitopsis</taxon>
    </lineage>
</organism>
<dbReference type="EMBL" id="KE504132">
    <property type="protein sequence ID" value="EPT02947.1"/>
    <property type="molecule type" value="Genomic_DNA"/>
</dbReference>
<dbReference type="SMART" id="SM00213">
    <property type="entry name" value="UBQ"/>
    <property type="match status" value="1"/>
</dbReference>
<feature type="region of interest" description="Disordered" evidence="1">
    <location>
        <begin position="288"/>
        <end position="338"/>
    </location>
</feature>
<evidence type="ECO:0000259" key="3">
    <source>
        <dbReference type="PROSITE" id="PS51397"/>
    </source>
</evidence>
<dbReference type="Gene3D" id="3.10.20.90">
    <property type="entry name" value="Phosphatidylinositol 3-kinase Catalytic Subunit, Chain A, domain 1"/>
    <property type="match status" value="1"/>
</dbReference>
<dbReference type="Pfam" id="PF00240">
    <property type="entry name" value="ubiquitin"/>
    <property type="match status" value="1"/>
</dbReference>
<dbReference type="Pfam" id="PF08325">
    <property type="entry name" value="WLM"/>
    <property type="match status" value="1"/>
</dbReference>
<dbReference type="STRING" id="743788.S8ED90"/>
<feature type="domain" description="WLM" evidence="3">
    <location>
        <begin position="129"/>
        <end position="323"/>
    </location>
</feature>
<reference evidence="4 5" key="1">
    <citation type="journal article" date="2012" name="Science">
        <title>The Paleozoic origin of enzymatic lignin decomposition reconstructed from 31 fungal genomes.</title>
        <authorList>
            <person name="Floudas D."/>
            <person name="Binder M."/>
            <person name="Riley R."/>
            <person name="Barry K."/>
            <person name="Blanchette R.A."/>
            <person name="Henrissat B."/>
            <person name="Martinez A.T."/>
            <person name="Otillar R."/>
            <person name="Spatafora J.W."/>
            <person name="Yadav J.S."/>
            <person name="Aerts A."/>
            <person name="Benoit I."/>
            <person name="Boyd A."/>
            <person name="Carlson A."/>
            <person name="Copeland A."/>
            <person name="Coutinho P.M."/>
            <person name="de Vries R.P."/>
            <person name="Ferreira P."/>
            <person name="Findley K."/>
            <person name="Foster B."/>
            <person name="Gaskell J."/>
            <person name="Glotzer D."/>
            <person name="Gorecki P."/>
            <person name="Heitman J."/>
            <person name="Hesse C."/>
            <person name="Hori C."/>
            <person name="Igarashi K."/>
            <person name="Jurgens J.A."/>
            <person name="Kallen N."/>
            <person name="Kersten P."/>
            <person name="Kohler A."/>
            <person name="Kuees U."/>
            <person name="Kumar T.K.A."/>
            <person name="Kuo A."/>
            <person name="LaButti K."/>
            <person name="Larrondo L.F."/>
            <person name="Lindquist E."/>
            <person name="Ling A."/>
            <person name="Lombard V."/>
            <person name="Lucas S."/>
            <person name="Lundell T."/>
            <person name="Martin R."/>
            <person name="McLaughlin D.J."/>
            <person name="Morgenstern I."/>
            <person name="Morin E."/>
            <person name="Murat C."/>
            <person name="Nagy L.G."/>
            <person name="Nolan M."/>
            <person name="Ohm R.A."/>
            <person name="Patyshakuliyeva A."/>
            <person name="Rokas A."/>
            <person name="Ruiz-Duenas F.J."/>
            <person name="Sabat G."/>
            <person name="Salamov A."/>
            <person name="Samejima M."/>
            <person name="Schmutz J."/>
            <person name="Slot J.C."/>
            <person name="St John F."/>
            <person name="Stenlid J."/>
            <person name="Sun H."/>
            <person name="Sun S."/>
            <person name="Syed K."/>
            <person name="Tsang A."/>
            <person name="Wiebenga A."/>
            <person name="Young D."/>
            <person name="Pisabarro A."/>
            <person name="Eastwood D.C."/>
            <person name="Martin F."/>
            <person name="Cullen D."/>
            <person name="Grigoriev I.V."/>
            <person name="Hibbett D.S."/>
        </authorList>
    </citation>
    <scope>NUCLEOTIDE SEQUENCE</scope>
    <source>
        <strain evidence="5">FP-58527</strain>
    </source>
</reference>
<name>S8ED90_FOMSC</name>
<dbReference type="eggNOG" id="KOG4842">
    <property type="taxonomic scope" value="Eukaryota"/>
</dbReference>
<evidence type="ECO:0000259" key="2">
    <source>
        <dbReference type="PROSITE" id="PS50053"/>
    </source>
</evidence>